<dbReference type="SMART" id="SM00421">
    <property type="entry name" value="HTH_LUXR"/>
    <property type="match status" value="1"/>
</dbReference>
<dbReference type="AlphaFoldDB" id="A0A917ZSW8"/>
<evidence type="ECO:0000259" key="2">
    <source>
        <dbReference type="PROSITE" id="PS50043"/>
    </source>
</evidence>
<dbReference type="InterPro" id="IPR000792">
    <property type="entry name" value="Tscrpt_reg_LuxR_C"/>
</dbReference>
<reference evidence="3" key="1">
    <citation type="journal article" date="2014" name="Int. J. Syst. Evol. Microbiol.">
        <title>Complete genome sequence of Corynebacterium casei LMG S-19264T (=DSM 44701T), isolated from a smear-ripened cheese.</title>
        <authorList>
            <consortium name="US DOE Joint Genome Institute (JGI-PGF)"/>
            <person name="Walter F."/>
            <person name="Albersmeier A."/>
            <person name="Kalinowski J."/>
            <person name="Ruckert C."/>
        </authorList>
    </citation>
    <scope>NUCLEOTIDE SEQUENCE</scope>
    <source>
        <strain evidence="3">CGMCC 4.7201</strain>
    </source>
</reference>
<dbReference type="Gene3D" id="1.10.10.10">
    <property type="entry name" value="Winged helix-like DNA-binding domain superfamily/Winged helix DNA-binding domain"/>
    <property type="match status" value="1"/>
</dbReference>
<feature type="repeat" description="TPR" evidence="1">
    <location>
        <begin position="541"/>
        <end position="574"/>
    </location>
</feature>
<dbReference type="PROSITE" id="PS50043">
    <property type="entry name" value="HTH_LUXR_2"/>
    <property type="match status" value="1"/>
</dbReference>
<comment type="caution">
    <text evidence="3">The sequence shown here is derived from an EMBL/GenBank/DDBJ whole genome shotgun (WGS) entry which is preliminary data.</text>
</comment>
<accession>A0A917ZSW8</accession>
<dbReference type="Gene3D" id="3.40.50.300">
    <property type="entry name" value="P-loop containing nucleotide triphosphate hydrolases"/>
    <property type="match status" value="1"/>
</dbReference>
<dbReference type="InterPro" id="IPR058852">
    <property type="entry name" value="HTH_77"/>
</dbReference>
<dbReference type="PANTHER" id="PTHR47691:SF3">
    <property type="entry name" value="HTH-TYPE TRANSCRIPTIONAL REGULATOR RV0890C-RELATED"/>
    <property type="match status" value="1"/>
</dbReference>
<dbReference type="PROSITE" id="PS00622">
    <property type="entry name" value="HTH_LUXR_1"/>
    <property type="match status" value="1"/>
</dbReference>
<sequence length="739" mass="79023">MARLRPLLRSSRLLTLVGPGGAGKTRLALELAGTSRGGRQRRVRMVELDSLRDGALLPQFAAAVLGAGERGHRTVMESLQRALSGDESLLILDNCEHVIEPCAELTARLLRLCPSLRILATSRESLRVPGEVLFRVGELGLPARDTAGGVAEILRSDAVRLFMERAKARDPGFELSTDCPENADAVARICRRLDGLPLAIELAARRVGTLPLGDILSGLDNQLTLLTDGSRIGPSRHRELRAATEWSYSLLDSVEQALFRRVSLLVGDFGIEGAAAVGAVEPDTALGLVCSLEAKSLVARVAGHDGEARFRQLSSIRAYGLDRLAAAGELDATRERALDWLTTLTERVSVPVPTEDAVRRLDIEQENLAAAVKCSASRGGDRHLRLALGMARVRLRQEQLTACRELLTGALRTVPKSRYRSEAVALAARTASMQADHEEGLRLAEEAVAAERAGDRPAELADALDSLAVALVCRQDFTGAVSVYRECLDITRGLGRPLATAVSGHRLAWGLLHLGAVAEARRLMAECLPVLRTLADWRHQAAALHTAGALALAADDLDSASQAFEEVLHRAPPDSYHAVYPIEGLAIVAAARGGMDRALRLAAAAAVVRARIDVPPEEQWQRQVDAAVSRARVRLGRSAAQAATAAGRRLEGDRLMAYALGDGDGEPAGAGRDCPLTGREWQVAALVAEGLTNAQVAGRLRLSTSTVAAHLNRIRDKLGLRSRTRIAVWVASHGGPASP</sequence>
<name>A0A917ZSW8_9ACTN</name>
<keyword evidence="1" id="KW-0802">TPR repeat</keyword>
<keyword evidence="4" id="KW-1185">Reference proteome</keyword>
<dbReference type="Proteomes" id="UP000641932">
    <property type="component" value="Unassembled WGS sequence"/>
</dbReference>
<dbReference type="InterPro" id="IPR011990">
    <property type="entry name" value="TPR-like_helical_dom_sf"/>
</dbReference>
<dbReference type="PROSITE" id="PS50005">
    <property type="entry name" value="TPR"/>
    <property type="match status" value="1"/>
</dbReference>
<dbReference type="Gene3D" id="1.25.40.10">
    <property type="entry name" value="Tetratricopeptide repeat domain"/>
    <property type="match status" value="1"/>
</dbReference>
<dbReference type="SUPFAM" id="SSF48452">
    <property type="entry name" value="TPR-like"/>
    <property type="match status" value="1"/>
</dbReference>
<evidence type="ECO:0000313" key="3">
    <source>
        <dbReference type="EMBL" id="GGO90324.1"/>
    </source>
</evidence>
<dbReference type="GO" id="GO:0003677">
    <property type="term" value="F:DNA binding"/>
    <property type="evidence" value="ECO:0007669"/>
    <property type="project" value="InterPro"/>
</dbReference>
<dbReference type="InterPro" id="IPR019734">
    <property type="entry name" value="TPR_rpt"/>
</dbReference>
<dbReference type="EMBL" id="BMMS01000014">
    <property type="protein sequence ID" value="GGO90324.1"/>
    <property type="molecule type" value="Genomic_DNA"/>
</dbReference>
<gene>
    <name evidence="3" type="ORF">GCM10012280_35590</name>
</gene>
<proteinExistence type="predicted"/>
<feature type="domain" description="HTH luxR-type" evidence="2">
    <location>
        <begin position="669"/>
        <end position="734"/>
    </location>
</feature>
<dbReference type="CDD" id="cd06170">
    <property type="entry name" value="LuxR_C_like"/>
    <property type="match status" value="1"/>
</dbReference>
<dbReference type="SUPFAM" id="SSF46894">
    <property type="entry name" value="C-terminal effector domain of the bipartite response regulators"/>
    <property type="match status" value="1"/>
</dbReference>
<dbReference type="InterPro" id="IPR027417">
    <property type="entry name" value="P-loop_NTPase"/>
</dbReference>
<organism evidence="3 4">
    <name type="scientific">Wenjunlia tyrosinilytica</name>
    <dbReference type="NCBI Taxonomy" id="1544741"/>
    <lineage>
        <taxon>Bacteria</taxon>
        <taxon>Bacillati</taxon>
        <taxon>Actinomycetota</taxon>
        <taxon>Actinomycetes</taxon>
        <taxon>Kitasatosporales</taxon>
        <taxon>Streptomycetaceae</taxon>
        <taxon>Wenjunlia</taxon>
    </lineage>
</organism>
<dbReference type="InterPro" id="IPR036388">
    <property type="entry name" value="WH-like_DNA-bd_sf"/>
</dbReference>
<dbReference type="PRINTS" id="PR00038">
    <property type="entry name" value="HTHLUXR"/>
</dbReference>
<dbReference type="PRINTS" id="PR00364">
    <property type="entry name" value="DISEASERSIST"/>
</dbReference>
<dbReference type="Pfam" id="PF00196">
    <property type="entry name" value="GerE"/>
    <property type="match status" value="1"/>
</dbReference>
<evidence type="ECO:0000256" key="1">
    <source>
        <dbReference type="PROSITE-ProRule" id="PRU00339"/>
    </source>
</evidence>
<dbReference type="PANTHER" id="PTHR47691">
    <property type="entry name" value="REGULATOR-RELATED"/>
    <property type="match status" value="1"/>
</dbReference>
<dbReference type="SUPFAM" id="SSF52540">
    <property type="entry name" value="P-loop containing nucleoside triphosphate hydrolases"/>
    <property type="match status" value="1"/>
</dbReference>
<dbReference type="InterPro" id="IPR016032">
    <property type="entry name" value="Sig_transdc_resp-reg_C-effctor"/>
</dbReference>
<evidence type="ECO:0000313" key="4">
    <source>
        <dbReference type="Proteomes" id="UP000641932"/>
    </source>
</evidence>
<dbReference type="GO" id="GO:0006355">
    <property type="term" value="P:regulation of DNA-templated transcription"/>
    <property type="evidence" value="ECO:0007669"/>
    <property type="project" value="InterPro"/>
</dbReference>
<dbReference type="Pfam" id="PF25872">
    <property type="entry name" value="HTH_77"/>
    <property type="match status" value="1"/>
</dbReference>
<reference evidence="3" key="2">
    <citation type="submission" date="2020-09" db="EMBL/GenBank/DDBJ databases">
        <authorList>
            <person name="Sun Q."/>
            <person name="Zhou Y."/>
        </authorList>
    </citation>
    <scope>NUCLEOTIDE SEQUENCE</scope>
    <source>
        <strain evidence="3">CGMCC 4.7201</strain>
    </source>
</reference>
<protein>
    <recommendedName>
        <fullName evidence="2">HTH luxR-type domain-containing protein</fullName>
    </recommendedName>
</protein>